<evidence type="ECO:0000313" key="2">
    <source>
        <dbReference type="Proteomes" id="UP000664534"/>
    </source>
</evidence>
<accession>A0A8H3EGN3</accession>
<proteinExistence type="predicted"/>
<sequence length="215" mass="23564">MGILSKAERTVNTYTLPSWVPDWRPLPYEGFWQKISDNGYNAAGTSETRVALTGDPNKISLAAKIGDAANLVSSVAPAPDAISLALHTHNASRDAAFGSTLVGSKAVEHGTDPLMGQEVEENIDYPLRYWYFRHFLYRSYSNGVVSGACIPQLQSILGEDMMQGHAMFERDYVSTSLGRRFFTSLGGYMGIGPPCMRPGYLICVFMGGNIPWVAR</sequence>
<dbReference type="Pfam" id="PF26639">
    <property type="entry name" value="Het-6_barrel"/>
    <property type="match status" value="1"/>
</dbReference>
<protein>
    <submittedName>
        <fullName evidence="1">Uncharacterized protein</fullName>
    </submittedName>
</protein>
<keyword evidence="2" id="KW-1185">Reference proteome</keyword>
<comment type="caution">
    <text evidence="1">The sequence shown here is derived from an EMBL/GenBank/DDBJ whole genome shotgun (WGS) entry which is preliminary data.</text>
</comment>
<organism evidence="1 2">
    <name type="scientific">Imshaugia aleurites</name>
    <dbReference type="NCBI Taxonomy" id="172621"/>
    <lineage>
        <taxon>Eukaryota</taxon>
        <taxon>Fungi</taxon>
        <taxon>Dikarya</taxon>
        <taxon>Ascomycota</taxon>
        <taxon>Pezizomycotina</taxon>
        <taxon>Lecanoromycetes</taxon>
        <taxon>OSLEUM clade</taxon>
        <taxon>Lecanoromycetidae</taxon>
        <taxon>Lecanorales</taxon>
        <taxon>Lecanorineae</taxon>
        <taxon>Parmeliaceae</taxon>
        <taxon>Imshaugia</taxon>
    </lineage>
</organism>
<dbReference type="EMBL" id="CAJPDT010000002">
    <property type="protein sequence ID" value="CAF9906169.1"/>
    <property type="molecule type" value="Genomic_DNA"/>
</dbReference>
<dbReference type="AlphaFoldDB" id="A0A8H3EGN3"/>
<dbReference type="OrthoDB" id="2157530at2759"/>
<dbReference type="Proteomes" id="UP000664534">
    <property type="component" value="Unassembled WGS sequence"/>
</dbReference>
<gene>
    <name evidence="1" type="ORF">IMSHALPRED_004113</name>
</gene>
<name>A0A8H3EGN3_9LECA</name>
<reference evidence="1" key="1">
    <citation type="submission" date="2021-03" db="EMBL/GenBank/DDBJ databases">
        <authorList>
            <person name="Tagirdzhanova G."/>
        </authorList>
    </citation>
    <scope>NUCLEOTIDE SEQUENCE</scope>
</reference>
<evidence type="ECO:0000313" key="1">
    <source>
        <dbReference type="EMBL" id="CAF9906169.1"/>
    </source>
</evidence>